<dbReference type="GO" id="GO:0005886">
    <property type="term" value="C:plasma membrane"/>
    <property type="evidence" value="ECO:0007669"/>
    <property type="project" value="UniProtKB-SubCell"/>
</dbReference>
<gene>
    <name evidence="8" type="ORF">BWK62_01270</name>
</gene>
<keyword evidence="3" id="KW-1003">Cell membrane</keyword>
<feature type="transmembrane region" description="Helical" evidence="7">
    <location>
        <begin position="111"/>
        <end position="135"/>
    </location>
</feature>
<evidence type="ECO:0000256" key="6">
    <source>
        <dbReference type="ARBA" id="ARBA00023136"/>
    </source>
</evidence>
<feature type="transmembrane region" description="Helical" evidence="7">
    <location>
        <begin position="141"/>
        <end position="162"/>
    </location>
</feature>
<evidence type="ECO:0000256" key="7">
    <source>
        <dbReference type="RuleBase" id="RU362048"/>
    </source>
</evidence>
<evidence type="ECO:0000313" key="8">
    <source>
        <dbReference type="EMBL" id="OWP79584.1"/>
    </source>
</evidence>
<dbReference type="PANTHER" id="PTHR33508">
    <property type="entry name" value="UPF0056 MEMBRANE PROTEIN YHCE"/>
    <property type="match status" value="1"/>
</dbReference>
<evidence type="ECO:0000256" key="5">
    <source>
        <dbReference type="ARBA" id="ARBA00022989"/>
    </source>
</evidence>
<dbReference type="NCBIfam" id="NF008228">
    <property type="entry name" value="PRK10995.1"/>
    <property type="match status" value="1"/>
</dbReference>
<protein>
    <recommendedName>
        <fullName evidence="7">UPF0056 membrane protein</fullName>
    </recommendedName>
</protein>
<reference evidence="8 9" key="1">
    <citation type="journal article" date="2017" name="Infect. Genet. Evol.">
        <title>Comparative genome analysis of fish pathogen Flavobacterium columnare reveals extensive sequence diversity within the species.</title>
        <authorList>
            <person name="Kayansamruaj P."/>
            <person name="Dong H.T."/>
            <person name="Hirono I."/>
            <person name="Kondo H."/>
            <person name="Senapin S."/>
            <person name="Rodkhum C."/>
        </authorList>
    </citation>
    <scope>NUCLEOTIDE SEQUENCE [LARGE SCALE GENOMIC DNA]</scope>
    <source>
        <strain evidence="8 9">1214</strain>
    </source>
</reference>
<comment type="subcellular location">
    <subcellularLocation>
        <location evidence="1 7">Cell membrane</location>
        <topology evidence="1 7">Multi-pass membrane protein</topology>
    </subcellularLocation>
</comment>
<dbReference type="NCBIfam" id="TIGR00427">
    <property type="entry name" value="NAAT family transporter"/>
    <property type="match status" value="1"/>
</dbReference>
<evidence type="ECO:0000313" key="9">
    <source>
        <dbReference type="Proteomes" id="UP000198034"/>
    </source>
</evidence>
<organism evidence="8 9">
    <name type="scientific">Flavobacterium columnare</name>
    <dbReference type="NCBI Taxonomy" id="996"/>
    <lineage>
        <taxon>Bacteria</taxon>
        <taxon>Pseudomonadati</taxon>
        <taxon>Bacteroidota</taxon>
        <taxon>Flavobacteriia</taxon>
        <taxon>Flavobacteriales</taxon>
        <taxon>Flavobacteriaceae</taxon>
        <taxon>Flavobacterium</taxon>
    </lineage>
</organism>
<dbReference type="InterPro" id="IPR002771">
    <property type="entry name" value="Multi_antbiot-R_MarC"/>
</dbReference>
<dbReference type="Pfam" id="PF01914">
    <property type="entry name" value="MarC"/>
    <property type="match status" value="1"/>
</dbReference>
<feature type="transmembrane region" description="Helical" evidence="7">
    <location>
        <begin position="183"/>
        <end position="204"/>
    </location>
</feature>
<proteinExistence type="inferred from homology"/>
<feature type="transmembrane region" description="Helical" evidence="7">
    <location>
        <begin position="71"/>
        <end position="90"/>
    </location>
</feature>
<name>A0A246GDV5_9FLAO</name>
<evidence type="ECO:0000256" key="4">
    <source>
        <dbReference type="ARBA" id="ARBA00022692"/>
    </source>
</evidence>
<accession>A0A246GDV5</accession>
<keyword evidence="5 7" id="KW-1133">Transmembrane helix</keyword>
<evidence type="ECO:0000256" key="1">
    <source>
        <dbReference type="ARBA" id="ARBA00004651"/>
    </source>
</evidence>
<evidence type="ECO:0000256" key="2">
    <source>
        <dbReference type="ARBA" id="ARBA00009784"/>
    </source>
</evidence>
<dbReference type="EMBL" id="MTCY01000002">
    <property type="protein sequence ID" value="OWP79584.1"/>
    <property type="molecule type" value="Genomic_DNA"/>
</dbReference>
<feature type="transmembrane region" description="Helical" evidence="7">
    <location>
        <begin position="6"/>
        <end position="31"/>
    </location>
</feature>
<dbReference type="AlphaFoldDB" id="A0A246GDV5"/>
<keyword evidence="6 7" id="KW-0472">Membrane</keyword>
<comment type="similarity">
    <text evidence="2 7">Belongs to the UPF0056 (MarC) family.</text>
</comment>
<dbReference type="PANTHER" id="PTHR33508:SF1">
    <property type="entry name" value="UPF0056 MEMBRANE PROTEIN YHCE"/>
    <property type="match status" value="1"/>
</dbReference>
<comment type="caution">
    <text evidence="8">The sequence shown here is derived from an EMBL/GenBank/DDBJ whole genome shotgun (WGS) entry which is preliminary data.</text>
</comment>
<dbReference type="OrthoDB" id="21094at2"/>
<evidence type="ECO:0000256" key="3">
    <source>
        <dbReference type="ARBA" id="ARBA00022475"/>
    </source>
</evidence>
<dbReference type="Proteomes" id="UP000198034">
    <property type="component" value="Unassembled WGS sequence"/>
</dbReference>
<feature type="transmembrane region" description="Helical" evidence="7">
    <location>
        <begin position="43"/>
        <end position="65"/>
    </location>
</feature>
<keyword evidence="4 7" id="KW-0812">Transmembrane</keyword>
<sequence length="211" mass="22997">MDLFFYIFAALFSVLNPIGAVPVFVGLTNGYTRQELTKTSKWTAINVFIIMTVAYFLGEYVLRFFGISLEALRIAGGMIIANSGFGLLSGKVKKRKGINKKVEDEAQQKHAIALTPLAMPLLAGPGSISLLIAFYQEHNNWMAISLAISAILAVAISIFLVLNSAHYLVRFLGEAGIVAISRIVGFFVIAIGVQYIVNAILKIIENSNLIK</sequence>